<feature type="signal peptide" evidence="2">
    <location>
        <begin position="1"/>
        <end position="22"/>
    </location>
</feature>
<keyword evidence="4" id="KW-1185">Reference proteome</keyword>
<feature type="chain" id="PRO_5039181121" description="Sporulation protein" evidence="2">
    <location>
        <begin position="23"/>
        <end position="142"/>
    </location>
</feature>
<dbReference type="EMBL" id="PDOD01000001">
    <property type="protein sequence ID" value="PYZ94454.1"/>
    <property type="molecule type" value="Genomic_DNA"/>
</dbReference>
<accession>A0A323TKH1</accession>
<proteinExistence type="predicted"/>
<dbReference type="Proteomes" id="UP000248214">
    <property type="component" value="Unassembled WGS sequence"/>
</dbReference>
<evidence type="ECO:0008006" key="5">
    <source>
        <dbReference type="Google" id="ProtNLM"/>
    </source>
</evidence>
<evidence type="ECO:0000313" key="4">
    <source>
        <dbReference type="Proteomes" id="UP000248214"/>
    </source>
</evidence>
<reference evidence="3 4" key="1">
    <citation type="submission" date="2017-10" db="EMBL/GenBank/DDBJ databases">
        <title>Bacillus sp. nov., a halophilic bacterium isolated from a Keqin Lake.</title>
        <authorList>
            <person name="Wang H."/>
        </authorList>
    </citation>
    <scope>NUCLEOTIDE SEQUENCE [LARGE SCALE GENOMIC DNA]</scope>
    <source>
        <strain evidence="3 4">KQ-12</strain>
    </source>
</reference>
<dbReference type="OrthoDB" id="2885813at2"/>
<evidence type="ECO:0000256" key="2">
    <source>
        <dbReference type="SAM" id="SignalP"/>
    </source>
</evidence>
<dbReference type="AlphaFoldDB" id="A0A323TKH1"/>
<evidence type="ECO:0000313" key="3">
    <source>
        <dbReference type="EMBL" id="PYZ94454.1"/>
    </source>
</evidence>
<dbReference type="PROSITE" id="PS51257">
    <property type="entry name" value="PROKAR_LIPOPROTEIN"/>
    <property type="match status" value="1"/>
</dbReference>
<keyword evidence="2" id="KW-0732">Signal</keyword>
<comment type="caution">
    <text evidence="3">The sequence shown here is derived from an EMBL/GenBank/DDBJ whole genome shotgun (WGS) entry which is preliminary data.</text>
</comment>
<protein>
    <recommendedName>
        <fullName evidence="5">Sporulation protein</fullName>
    </recommendedName>
</protein>
<gene>
    <name evidence="3" type="ORF">CR194_02670</name>
</gene>
<evidence type="ECO:0000256" key="1">
    <source>
        <dbReference type="SAM" id="MobiDB-lite"/>
    </source>
</evidence>
<organism evidence="3 4">
    <name type="scientific">Salipaludibacillus keqinensis</name>
    <dbReference type="NCBI Taxonomy" id="2045207"/>
    <lineage>
        <taxon>Bacteria</taxon>
        <taxon>Bacillati</taxon>
        <taxon>Bacillota</taxon>
        <taxon>Bacilli</taxon>
        <taxon>Bacillales</taxon>
        <taxon>Bacillaceae</taxon>
    </lineage>
</organism>
<name>A0A323TKH1_9BACI</name>
<dbReference type="RefSeq" id="WP_110608087.1">
    <property type="nucleotide sequence ID" value="NZ_PDOD01000001.1"/>
</dbReference>
<feature type="region of interest" description="Disordered" evidence="1">
    <location>
        <begin position="122"/>
        <end position="142"/>
    </location>
</feature>
<sequence length="142" mass="16227">MLIRIMLLAMCFVILTACQTSDQSSPQGQSMKKEVISQQEAVQAEKTVESLEQVEEATAVSLDKDVYIHLSVTGFDRFFLKDIRKEAEKSLETKASKENIHVSTDKKIELEIKELKEKLKEQGMTKEQMKTELEKIDKDMKG</sequence>